<reference evidence="2 3" key="1">
    <citation type="submission" date="2021-04" db="EMBL/GenBank/DDBJ databases">
        <authorList>
            <person name="Bliznina A."/>
        </authorList>
    </citation>
    <scope>NUCLEOTIDE SEQUENCE [LARGE SCALE GENOMIC DNA]</scope>
</reference>
<organism evidence="2 3">
    <name type="scientific">Oikopleura dioica</name>
    <name type="common">Tunicate</name>
    <dbReference type="NCBI Taxonomy" id="34765"/>
    <lineage>
        <taxon>Eukaryota</taxon>
        <taxon>Metazoa</taxon>
        <taxon>Chordata</taxon>
        <taxon>Tunicata</taxon>
        <taxon>Appendicularia</taxon>
        <taxon>Copelata</taxon>
        <taxon>Oikopleuridae</taxon>
        <taxon>Oikopleura</taxon>
    </lineage>
</organism>
<feature type="region of interest" description="Disordered" evidence="1">
    <location>
        <begin position="19"/>
        <end position="123"/>
    </location>
</feature>
<gene>
    <name evidence="2" type="ORF">OKIOD_LOCUS15285</name>
</gene>
<sequence>MGCGGSKAAQVSLVKVQQIEDRPGASHTDPWAGAKLQTVTQPSEPGKAIPEPRVTTMTTTGNGLKTPCKTPAPKTPGPPPKSPAPQNPFEEPSGSKQPSAVPSKAPSAVPTPVPPKEEQKLSN</sequence>
<keyword evidence="3" id="KW-1185">Reference proteome</keyword>
<name>A0ABN7TA85_OIKDI</name>
<evidence type="ECO:0000256" key="1">
    <source>
        <dbReference type="SAM" id="MobiDB-lite"/>
    </source>
</evidence>
<feature type="compositionally biased region" description="Pro residues" evidence="1">
    <location>
        <begin position="73"/>
        <end position="86"/>
    </location>
</feature>
<feature type="compositionally biased region" description="Low complexity" evidence="1">
    <location>
        <begin position="55"/>
        <end position="72"/>
    </location>
</feature>
<proteinExistence type="predicted"/>
<dbReference type="EMBL" id="OU015567">
    <property type="protein sequence ID" value="CAG5112292.1"/>
    <property type="molecule type" value="Genomic_DNA"/>
</dbReference>
<evidence type="ECO:0000313" key="2">
    <source>
        <dbReference type="EMBL" id="CAG5112292.1"/>
    </source>
</evidence>
<protein>
    <submittedName>
        <fullName evidence="2">Oidioi.mRNA.OKI2018_I69.chr2.g6520.t1.cds</fullName>
    </submittedName>
</protein>
<dbReference type="Proteomes" id="UP001158576">
    <property type="component" value="Chromosome 2"/>
</dbReference>
<evidence type="ECO:0000313" key="3">
    <source>
        <dbReference type="Proteomes" id="UP001158576"/>
    </source>
</evidence>
<accession>A0ABN7TA85</accession>